<name>A0A841GK71_9BACT</name>
<evidence type="ECO:0000313" key="5">
    <source>
        <dbReference type="EMBL" id="MBB6068987.1"/>
    </source>
</evidence>
<dbReference type="PANTHER" id="PTHR44196:SF1">
    <property type="entry name" value="DEHYDROGENASE_REDUCTASE SDR FAMILY MEMBER 7B"/>
    <property type="match status" value="1"/>
</dbReference>
<comment type="similarity">
    <text evidence="1 3">Belongs to the short-chain dehydrogenases/reductases (SDR) family.</text>
</comment>
<evidence type="ECO:0000313" key="6">
    <source>
        <dbReference type="Proteomes" id="UP000582837"/>
    </source>
</evidence>
<reference evidence="5 6" key="1">
    <citation type="submission" date="2020-08" db="EMBL/GenBank/DDBJ databases">
        <title>Genomic Encyclopedia of Type Strains, Phase IV (KMG-IV): sequencing the most valuable type-strain genomes for metagenomic binning, comparative biology and taxonomic classification.</title>
        <authorList>
            <person name="Goeker M."/>
        </authorList>
    </citation>
    <scope>NUCLEOTIDE SEQUENCE [LARGE SCALE GENOMIC DNA]</scope>
    <source>
        <strain evidence="5 6">DSM 29007</strain>
    </source>
</reference>
<protein>
    <submittedName>
        <fullName evidence="5">NADP-dependent 3-hydroxy acid dehydrogenase YdfG</fullName>
    </submittedName>
</protein>
<dbReference type="InterPro" id="IPR057326">
    <property type="entry name" value="KR_dom"/>
</dbReference>
<dbReference type="CDD" id="cd05233">
    <property type="entry name" value="SDR_c"/>
    <property type="match status" value="1"/>
</dbReference>
<dbReference type="GO" id="GO:0016020">
    <property type="term" value="C:membrane"/>
    <property type="evidence" value="ECO:0007669"/>
    <property type="project" value="TreeGrafter"/>
</dbReference>
<keyword evidence="2" id="KW-0560">Oxidoreductase</keyword>
<dbReference type="PRINTS" id="PR00081">
    <property type="entry name" value="GDHRDH"/>
</dbReference>
<dbReference type="InterPro" id="IPR036291">
    <property type="entry name" value="NAD(P)-bd_dom_sf"/>
</dbReference>
<dbReference type="PANTHER" id="PTHR44196">
    <property type="entry name" value="DEHYDROGENASE/REDUCTASE SDR FAMILY MEMBER 7B"/>
    <property type="match status" value="1"/>
</dbReference>
<evidence type="ECO:0000256" key="1">
    <source>
        <dbReference type="ARBA" id="ARBA00006484"/>
    </source>
</evidence>
<gene>
    <name evidence="5" type="ORF">HNQ61_000598</name>
</gene>
<dbReference type="Gene3D" id="3.40.50.720">
    <property type="entry name" value="NAD(P)-binding Rossmann-like Domain"/>
    <property type="match status" value="1"/>
</dbReference>
<dbReference type="Pfam" id="PF00106">
    <property type="entry name" value="adh_short"/>
    <property type="match status" value="1"/>
</dbReference>
<comment type="caution">
    <text evidence="5">The sequence shown here is derived from an EMBL/GenBank/DDBJ whole genome shotgun (WGS) entry which is preliminary data.</text>
</comment>
<dbReference type="Proteomes" id="UP000582837">
    <property type="component" value="Unassembled WGS sequence"/>
</dbReference>
<dbReference type="GO" id="GO:0016491">
    <property type="term" value="F:oxidoreductase activity"/>
    <property type="evidence" value="ECO:0007669"/>
    <property type="project" value="UniProtKB-KW"/>
</dbReference>
<dbReference type="InterPro" id="IPR002347">
    <property type="entry name" value="SDR_fam"/>
</dbReference>
<dbReference type="RefSeq" id="WP_170031606.1">
    <property type="nucleotide sequence ID" value="NZ_JABDTL010000001.1"/>
</dbReference>
<accession>A0A841GK71</accession>
<dbReference type="PRINTS" id="PR00080">
    <property type="entry name" value="SDRFAMILY"/>
</dbReference>
<sequence length="264" mass="27832">MSGNVVVITGASGGIGAAVARRLGAEGASVVLAARRREELERVAAESGSSTLVVPTDVTVRAQVEALRDAAIERFGRVDVWINNAGRGITRSVLDVTDEDLDEMMTINVRSALYGMQAIVPHFIERGEGHLINISSFLGRVPLAAPRSAYNAAKAALNALTANLRVDLADAHPGIHVSLVMPGVVLTEFAANARGGLIAGGPHPGPMKPQTAEEVAEIIAGVVAEPRADVYTNPASPDIARRYYEDVERFEAGSRARRAAEAPR</sequence>
<dbReference type="AlphaFoldDB" id="A0A841GK71"/>
<evidence type="ECO:0000259" key="4">
    <source>
        <dbReference type="SMART" id="SM00822"/>
    </source>
</evidence>
<feature type="domain" description="Ketoreductase" evidence="4">
    <location>
        <begin position="4"/>
        <end position="188"/>
    </location>
</feature>
<proteinExistence type="inferred from homology"/>
<organism evidence="5 6">
    <name type="scientific">Longimicrobium terrae</name>
    <dbReference type="NCBI Taxonomy" id="1639882"/>
    <lineage>
        <taxon>Bacteria</taxon>
        <taxon>Pseudomonadati</taxon>
        <taxon>Gemmatimonadota</taxon>
        <taxon>Longimicrobiia</taxon>
        <taxon>Longimicrobiales</taxon>
        <taxon>Longimicrobiaceae</taxon>
        <taxon>Longimicrobium</taxon>
    </lineage>
</organism>
<dbReference type="EMBL" id="JACHIA010000001">
    <property type="protein sequence ID" value="MBB6068987.1"/>
    <property type="molecule type" value="Genomic_DNA"/>
</dbReference>
<evidence type="ECO:0000256" key="2">
    <source>
        <dbReference type="ARBA" id="ARBA00023002"/>
    </source>
</evidence>
<dbReference type="SMART" id="SM00822">
    <property type="entry name" value="PKS_KR"/>
    <property type="match status" value="1"/>
</dbReference>
<dbReference type="SUPFAM" id="SSF51735">
    <property type="entry name" value="NAD(P)-binding Rossmann-fold domains"/>
    <property type="match status" value="1"/>
</dbReference>
<keyword evidence="6" id="KW-1185">Reference proteome</keyword>
<evidence type="ECO:0000256" key="3">
    <source>
        <dbReference type="RuleBase" id="RU000363"/>
    </source>
</evidence>